<dbReference type="InterPro" id="IPR014352">
    <property type="entry name" value="FERM/acyl-CoA-bd_prot_sf"/>
</dbReference>
<dbReference type="InterPro" id="IPR018980">
    <property type="entry name" value="FERM_PH-like_C"/>
</dbReference>
<dbReference type="PANTHER" id="PTHR46079:SF2">
    <property type="entry name" value="FERM DOMAIN-CONTAINING PROTEIN"/>
    <property type="match status" value="1"/>
</dbReference>
<keyword evidence="2" id="KW-1185">Reference proteome</keyword>
<feature type="domain" description="FERM" evidence="1">
    <location>
        <begin position="1"/>
        <end position="293"/>
    </location>
</feature>
<dbReference type="Proteomes" id="UP000887540">
    <property type="component" value="Unplaced"/>
</dbReference>
<name>A0A914E9P1_9BILA</name>
<dbReference type="Pfam" id="PF09380">
    <property type="entry name" value="FERM_C"/>
    <property type="match status" value="1"/>
</dbReference>
<proteinExistence type="predicted"/>
<evidence type="ECO:0000313" key="2">
    <source>
        <dbReference type="Proteomes" id="UP000887540"/>
    </source>
</evidence>
<dbReference type="Gene3D" id="1.20.80.10">
    <property type="match status" value="1"/>
</dbReference>
<dbReference type="PROSITE" id="PS50057">
    <property type="entry name" value="FERM_3"/>
    <property type="match status" value="1"/>
</dbReference>
<dbReference type="SUPFAM" id="SSF47031">
    <property type="entry name" value="Second domain of FERM"/>
    <property type="match status" value="1"/>
</dbReference>
<evidence type="ECO:0000313" key="3">
    <source>
        <dbReference type="WBParaSite" id="ACRNAN_scaffold633.g7477.t1"/>
    </source>
</evidence>
<dbReference type="PANTHER" id="PTHR46079">
    <property type="entry name" value="FERM DOMAIN-CONTAINING PROTEIN 4"/>
    <property type="match status" value="1"/>
</dbReference>
<organism evidence="2 3">
    <name type="scientific">Acrobeloides nanus</name>
    <dbReference type="NCBI Taxonomy" id="290746"/>
    <lineage>
        <taxon>Eukaryota</taxon>
        <taxon>Metazoa</taxon>
        <taxon>Ecdysozoa</taxon>
        <taxon>Nematoda</taxon>
        <taxon>Chromadorea</taxon>
        <taxon>Rhabditida</taxon>
        <taxon>Tylenchina</taxon>
        <taxon>Cephalobomorpha</taxon>
        <taxon>Cephaloboidea</taxon>
        <taxon>Cephalobidae</taxon>
        <taxon>Acrobeloides</taxon>
    </lineage>
</organism>
<dbReference type="AlphaFoldDB" id="A0A914E9P1"/>
<dbReference type="InterPro" id="IPR000299">
    <property type="entry name" value="FERM_domain"/>
</dbReference>
<dbReference type="WBParaSite" id="ACRNAN_scaffold633.g7477.t1">
    <property type="protein sequence ID" value="ACRNAN_scaffold633.g7477.t1"/>
    <property type="gene ID" value="ACRNAN_scaffold633.g7477"/>
</dbReference>
<dbReference type="InterPro" id="IPR011993">
    <property type="entry name" value="PH-like_dom_sf"/>
</dbReference>
<dbReference type="GO" id="GO:0090162">
    <property type="term" value="P:establishment of epithelial cell polarity"/>
    <property type="evidence" value="ECO:0007669"/>
    <property type="project" value="InterPro"/>
</dbReference>
<accession>A0A914E9P1</accession>
<sequence length="310" mass="36470">METLYKLDKKYFGLAYKDDRDQCYWLPNERLVLGREIDQELNESEHFKAIYHYIKFYPSSFDSINEPSTLLWFFYDLRLRFLRGQLFVSLENFAKCCACLINISSKEDQEGLNIIDIFHTNIIYSSCQVLKVYDIDMADLEQAIIKETENFHNYSQAKLLSIFLSMALNSITYGCYFYDVTDKNTGLKLAINSKGITELDSGLLRTKKVFYWRQLDNLYYRGHIFTIEVRSADSFESEHSMDASMSQANFSKLQTHLVLNKVQHFTYYCESVNLCKAIWSLAIAQHQFFLDEQMSNVSIYKVREIGFEFS</sequence>
<evidence type="ECO:0000259" key="1">
    <source>
        <dbReference type="PROSITE" id="PS50057"/>
    </source>
</evidence>
<dbReference type="SMART" id="SM01196">
    <property type="entry name" value="FERM_C"/>
    <property type="match status" value="1"/>
</dbReference>
<dbReference type="Gene3D" id="2.30.29.30">
    <property type="entry name" value="Pleckstrin-homology domain (PH domain)/Phosphotyrosine-binding domain (PTB)"/>
    <property type="match status" value="1"/>
</dbReference>
<reference evidence="3" key="1">
    <citation type="submission" date="2022-11" db="UniProtKB">
        <authorList>
            <consortium name="WormBaseParasite"/>
        </authorList>
    </citation>
    <scope>IDENTIFICATION</scope>
</reference>
<dbReference type="InterPro" id="IPR035963">
    <property type="entry name" value="FERM_2"/>
</dbReference>
<protein>
    <submittedName>
        <fullName evidence="3">FERM domain-containing protein</fullName>
    </submittedName>
</protein>
<dbReference type="InterPro" id="IPR047176">
    <property type="entry name" value="FRMD4A/B"/>
</dbReference>
<dbReference type="SUPFAM" id="SSF50729">
    <property type="entry name" value="PH domain-like"/>
    <property type="match status" value="1"/>
</dbReference>